<protein>
    <recommendedName>
        <fullName evidence="6 7">Thioredoxin</fullName>
    </recommendedName>
</protein>
<keyword evidence="11" id="KW-0614">Plasmid</keyword>
<reference evidence="11" key="2">
    <citation type="journal article" date="2015" name="Proc. Natl. Acad. Sci. U.S.A.">
        <title>Rhizobial peptidase HrrP cleaves host-encoded signaling peptides and mediates symbiotic compatibility.</title>
        <authorList>
            <person name="Price P.A."/>
            <person name="Tanner H.R."/>
            <person name="Dillon B.A."/>
            <person name="Shabab M."/>
            <person name="Walker G.C."/>
            <person name="Griffitts J.S."/>
        </authorList>
    </citation>
    <scope>NUCLEOTIDE SEQUENCE</scope>
    <source>
        <strain evidence="11">USDA1963</strain>
        <plasmid evidence="11">pHRB800</plasmid>
    </source>
</reference>
<dbReference type="OMA" id="QRVDMIN"/>
<keyword evidence="5 9" id="KW-0676">Redox-active center</keyword>
<dbReference type="CDD" id="cd02947">
    <property type="entry name" value="TRX_family"/>
    <property type="match status" value="1"/>
</dbReference>
<sequence>MPTLKVDTSNFQKEVLNSAEPVVVDFWAPWCGPCKMIAPSLEEISTELAGKVKLVKLNIDENPELTAEYGVRSIPMLAMFKAGEVADTKVGAAPKTALISWILNAIG</sequence>
<dbReference type="PIRSF" id="PIRSF000077">
    <property type="entry name" value="Thioredoxin"/>
    <property type="match status" value="1"/>
</dbReference>
<dbReference type="NCBIfam" id="TIGR01068">
    <property type="entry name" value="thioredoxin"/>
    <property type="match status" value="1"/>
</dbReference>
<evidence type="ECO:0000256" key="2">
    <source>
        <dbReference type="ARBA" id="ARBA00022448"/>
    </source>
</evidence>
<feature type="domain" description="Thioredoxin" evidence="10">
    <location>
        <begin position="1"/>
        <end position="107"/>
    </location>
</feature>
<dbReference type="GO" id="GO:0005737">
    <property type="term" value="C:cytoplasm"/>
    <property type="evidence" value="ECO:0007669"/>
    <property type="project" value="TreeGrafter"/>
</dbReference>
<evidence type="ECO:0000313" key="12">
    <source>
        <dbReference type="EMBL" id="MQW31393.1"/>
    </source>
</evidence>
<dbReference type="InterPro" id="IPR005746">
    <property type="entry name" value="Thioredoxin"/>
</dbReference>
<dbReference type="InterPro" id="IPR036249">
    <property type="entry name" value="Thioredoxin-like_sf"/>
</dbReference>
<evidence type="ECO:0000256" key="8">
    <source>
        <dbReference type="PIRSR" id="PIRSR000077-1"/>
    </source>
</evidence>
<dbReference type="EMBL" id="CP011000">
    <property type="protein sequence ID" value="AJT61613.1"/>
    <property type="molecule type" value="Genomic_DNA"/>
</dbReference>
<feature type="site" description="Deprotonates C-terminal active site Cys" evidence="8">
    <location>
        <position position="25"/>
    </location>
</feature>
<evidence type="ECO:0000256" key="5">
    <source>
        <dbReference type="ARBA" id="ARBA00023284"/>
    </source>
</evidence>
<keyword evidence="2" id="KW-0813">Transport</keyword>
<evidence type="ECO:0000256" key="6">
    <source>
        <dbReference type="NCBIfam" id="TIGR01068"/>
    </source>
</evidence>
<dbReference type="PROSITE" id="PS51352">
    <property type="entry name" value="THIOREDOXIN_2"/>
    <property type="match status" value="1"/>
</dbReference>
<dbReference type="Pfam" id="PF00085">
    <property type="entry name" value="Thioredoxin"/>
    <property type="match status" value="1"/>
</dbReference>
<evidence type="ECO:0000256" key="9">
    <source>
        <dbReference type="PIRSR" id="PIRSR000077-4"/>
    </source>
</evidence>
<proteinExistence type="inferred from homology"/>
<evidence type="ECO:0000313" key="13">
    <source>
        <dbReference type="Proteomes" id="UP000429484"/>
    </source>
</evidence>
<evidence type="ECO:0000259" key="10">
    <source>
        <dbReference type="PROSITE" id="PS51352"/>
    </source>
</evidence>
<comment type="similarity">
    <text evidence="1 7">Belongs to the thioredoxin family.</text>
</comment>
<dbReference type="RefSeq" id="WP_003532548.1">
    <property type="nucleotide sequence ID" value="NZ_CP011000.1"/>
</dbReference>
<feature type="active site" description="Nucleophile" evidence="8">
    <location>
        <position position="34"/>
    </location>
</feature>
<dbReference type="Gene3D" id="3.40.30.10">
    <property type="entry name" value="Glutaredoxin"/>
    <property type="match status" value="1"/>
</dbReference>
<keyword evidence="3" id="KW-0249">Electron transport</keyword>
<dbReference type="FunFam" id="3.40.30.10:FF:000001">
    <property type="entry name" value="Thioredoxin"/>
    <property type="match status" value="1"/>
</dbReference>
<dbReference type="GeneID" id="25011216"/>
<dbReference type="PRINTS" id="PR00421">
    <property type="entry name" value="THIOREDOXIN"/>
</dbReference>
<dbReference type="SUPFAM" id="SSF52833">
    <property type="entry name" value="Thioredoxin-like"/>
    <property type="match status" value="1"/>
</dbReference>
<dbReference type="AlphaFoldDB" id="A0A0D4DDE1"/>
<feature type="site" description="Contributes to redox potential value" evidence="8">
    <location>
        <position position="32"/>
    </location>
</feature>
<reference evidence="12 13" key="1">
    <citation type="journal article" date="2013" name="Genome Biol.">
        <title>Comparative genomics of the core and accessory genomes of 48 Sinorhizobium strains comprising five genospecies.</title>
        <authorList>
            <person name="Sugawara M."/>
            <person name="Epstein B."/>
            <person name="Badgley B.D."/>
            <person name="Unno T."/>
            <person name="Xu L."/>
            <person name="Reese J."/>
            <person name="Gyaneshwar P."/>
            <person name="Denny R."/>
            <person name="Mudge J."/>
            <person name="Bharti A.K."/>
            <person name="Farmer A.D."/>
            <person name="May G.D."/>
            <person name="Woodward J.E."/>
            <person name="Medigue C."/>
            <person name="Vallenet D."/>
            <person name="Lajus A."/>
            <person name="Rouy Z."/>
            <person name="Martinez-Vaz B."/>
            <person name="Tiffin P."/>
            <person name="Young N.D."/>
            <person name="Sadowsky M.J."/>
        </authorList>
    </citation>
    <scope>NUCLEOTIDE SEQUENCE [LARGE SCALE GENOMIC DNA]</scope>
    <source>
        <strain evidence="12 13">N6B1</strain>
    </source>
</reference>
<dbReference type="PATRIC" id="fig|382.53.peg.6116"/>
<geneLocation type="plasmid" evidence="11">
    <name>pHRB800</name>
</geneLocation>
<dbReference type="InterPro" id="IPR013766">
    <property type="entry name" value="Thioredoxin_domain"/>
</dbReference>
<accession>A0A0D4DDE1</accession>
<feature type="disulfide bond" description="Redox-active" evidence="9">
    <location>
        <begin position="31"/>
        <end position="34"/>
    </location>
</feature>
<evidence type="ECO:0000256" key="7">
    <source>
        <dbReference type="PIRNR" id="PIRNR000077"/>
    </source>
</evidence>
<feature type="site" description="Contributes to redox potential value" evidence="8">
    <location>
        <position position="33"/>
    </location>
</feature>
<name>A0A0D4DDE1_RHIML</name>
<dbReference type="PANTHER" id="PTHR45663">
    <property type="entry name" value="GEO12009P1"/>
    <property type="match status" value="1"/>
</dbReference>
<dbReference type="InterPro" id="IPR017937">
    <property type="entry name" value="Thioredoxin_CS"/>
</dbReference>
<reference evidence="12" key="3">
    <citation type="submission" date="2019-10" db="EMBL/GenBank/DDBJ databases">
        <authorList>
            <person name="Sugawara M."/>
            <person name="Epstein B."/>
            <person name="Badgley B."/>
            <person name="Unno T."/>
            <person name="Xu L."/>
            <person name="Reese J."/>
            <person name="Gyaneshwar P."/>
            <person name="Denny R."/>
            <person name="Mudege J."/>
            <person name="Bharti A."/>
            <person name="Farmer A."/>
            <person name="May G."/>
            <person name="Woodward J."/>
            <person name="Medigue C."/>
            <person name="Vallenet D."/>
            <person name="Lajus A."/>
            <person name="Rouy Z."/>
            <person name="Martinez-Vaz B."/>
            <person name="Tiffin P."/>
            <person name="Young N."/>
            <person name="Sadowsky M."/>
        </authorList>
    </citation>
    <scope>NUCLEOTIDE SEQUENCE</scope>
    <source>
        <strain evidence="12">N6B1</strain>
    </source>
</reference>
<dbReference type="GO" id="GO:0015035">
    <property type="term" value="F:protein-disulfide reductase activity"/>
    <property type="evidence" value="ECO:0007669"/>
    <property type="project" value="UniProtKB-UniRule"/>
</dbReference>
<organism evidence="11">
    <name type="scientific">Rhizobium meliloti</name>
    <name type="common">Ensifer meliloti</name>
    <name type="synonym">Sinorhizobium meliloti</name>
    <dbReference type="NCBI Taxonomy" id="382"/>
    <lineage>
        <taxon>Bacteria</taxon>
        <taxon>Pseudomonadati</taxon>
        <taxon>Pseudomonadota</taxon>
        <taxon>Alphaproteobacteria</taxon>
        <taxon>Hyphomicrobiales</taxon>
        <taxon>Rhizobiaceae</taxon>
        <taxon>Sinorhizobium/Ensifer group</taxon>
        <taxon>Sinorhizobium</taxon>
    </lineage>
</organism>
<evidence type="ECO:0000256" key="4">
    <source>
        <dbReference type="ARBA" id="ARBA00023157"/>
    </source>
</evidence>
<dbReference type="PANTHER" id="PTHR45663:SF11">
    <property type="entry name" value="GEO12009P1"/>
    <property type="match status" value="1"/>
</dbReference>
<feature type="active site" description="Nucleophile" evidence="8">
    <location>
        <position position="31"/>
    </location>
</feature>
<evidence type="ECO:0000256" key="1">
    <source>
        <dbReference type="ARBA" id="ARBA00008987"/>
    </source>
</evidence>
<dbReference type="PROSITE" id="PS00194">
    <property type="entry name" value="THIOREDOXIN_1"/>
    <property type="match status" value="1"/>
</dbReference>
<gene>
    <name evidence="12" type="primary">trxA</name>
    <name evidence="12" type="ORF">GHK53_00510</name>
</gene>
<evidence type="ECO:0000256" key="3">
    <source>
        <dbReference type="ARBA" id="ARBA00022982"/>
    </source>
</evidence>
<dbReference type="Proteomes" id="UP000429484">
    <property type="component" value="Unassembled WGS sequence"/>
</dbReference>
<keyword evidence="4 9" id="KW-1015">Disulfide bond</keyword>
<dbReference type="EMBL" id="WISR01000009">
    <property type="protein sequence ID" value="MQW31393.1"/>
    <property type="molecule type" value="Genomic_DNA"/>
</dbReference>
<evidence type="ECO:0000313" key="11">
    <source>
        <dbReference type="EMBL" id="AJT61613.1"/>
    </source>
</evidence>